<evidence type="ECO:0000256" key="9">
    <source>
        <dbReference type="ARBA" id="ARBA00023277"/>
    </source>
</evidence>
<dbReference type="EC" id="4.1.3.3" evidence="5"/>
<comment type="catalytic activity">
    <reaction evidence="10">
        <text>aceneuramate = aldehydo-N-acetyl-D-mannosamine + pyruvate</text>
        <dbReference type="Rhea" id="RHEA:23296"/>
        <dbReference type="ChEBI" id="CHEBI:15361"/>
        <dbReference type="ChEBI" id="CHEBI:17122"/>
        <dbReference type="ChEBI" id="CHEBI:173083"/>
        <dbReference type="EC" id="4.1.3.3"/>
    </reaction>
</comment>
<evidence type="ECO:0000256" key="13">
    <source>
        <dbReference type="PIRSR" id="PIRSR001365-2"/>
    </source>
</evidence>
<dbReference type="SUPFAM" id="SSF51569">
    <property type="entry name" value="Aldolase"/>
    <property type="match status" value="1"/>
</dbReference>
<evidence type="ECO:0000256" key="1">
    <source>
        <dbReference type="ARBA" id="ARBA00004496"/>
    </source>
</evidence>
<name>A0ABD2VW42_9HYME</name>
<feature type="binding site" evidence="13">
    <location>
        <position position="58"/>
    </location>
    <ligand>
        <name>pyruvate</name>
        <dbReference type="ChEBI" id="CHEBI:15361"/>
    </ligand>
</feature>
<keyword evidence="9" id="KW-0119">Carbohydrate metabolism</keyword>
<keyword evidence="7 11" id="KW-0456">Lyase</keyword>
<evidence type="ECO:0000256" key="4">
    <source>
        <dbReference type="ARBA" id="ARBA00011881"/>
    </source>
</evidence>
<dbReference type="PRINTS" id="PR00146">
    <property type="entry name" value="DHPICSNTHASE"/>
</dbReference>
<evidence type="ECO:0000256" key="12">
    <source>
        <dbReference type="PIRSR" id="PIRSR001365-1"/>
    </source>
</evidence>
<comment type="caution">
    <text evidence="14">The sequence shown here is derived from an EMBL/GenBank/DDBJ whole genome shotgun (WGS) entry which is preliminary data.</text>
</comment>
<dbReference type="GO" id="GO:0008747">
    <property type="term" value="F:N-acetylneuraminate lyase activity"/>
    <property type="evidence" value="ECO:0007669"/>
    <property type="project" value="UniProtKB-EC"/>
</dbReference>
<evidence type="ECO:0000256" key="8">
    <source>
        <dbReference type="ARBA" id="ARBA00023270"/>
    </source>
</evidence>
<dbReference type="InterPro" id="IPR002220">
    <property type="entry name" value="DapA-like"/>
</dbReference>
<feature type="active site" description="Schiff-base intermediate with substrate" evidence="12">
    <location>
        <position position="179"/>
    </location>
</feature>
<comment type="pathway">
    <text evidence="2">Amino-sugar metabolism; N-acetylneuraminate degradation.</text>
</comment>
<dbReference type="InterPro" id="IPR013785">
    <property type="entry name" value="Aldolase_TIM"/>
</dbReference>
<evidence type="ECO:0000256" key="2">
    <source>
        <dbReference type="ARBA" id="ARBA00004878"/>
    </source>
</evidence>
<dbReference type="PANTHER" id="PTHR12128">
    <property type="entry name" value="DIHYDRODIPICOLINATE SYNTHASE"/>
    <property type="match status" value="1"/>
</dbReference>
<sequence length="318" mass="34914">MAVITIKKVNYTYKGLIVPVFTPFNNDPSRSLNVSVVPDYAKFLVSKNIQGILVNGSTGEGTCLTIEERKKITEAWAAAVKETKQHLMIQVGGAALKDVKELAAHAESLGVDSILCLPELYFKPTTPDDLIEYLHQVAESAPSTPLFYYDFPKATMVNVDMGKFAASVTDRIPNFCGVKTDLERGLQAERANENLHIFIAGDMMMIAGCASGMQSYIMTSINFLPEPALELLEYSKGNSSLENARKNQKFINKVICEVIRHGAWVETMKIAMSLTTNIFLGPPRAPLKLLSKENVQVMSKGLNGLGLNINETAVIGMY</sequence>
<evidence type="ECO:0000256" key="7">
    <source>
        <dbReference type="ARBA" id="ARBA00023239"/>
    </source>
</evidence>
<evidence type="ECO:0000256" key="11">
    <source>
        <dbReference type="PIRNR" id="PIRNR001365"/>
    </source>
</evidence>
<keyword evidence="8" id="KW-0704">Schiff base</keyword>
<accession>A0ABD2VW42</accession>
<dbReference type="InterPro" id="IPR020624">
    <property type="entry name" value="Schiff_base-form_aldolases_CS"/>
</dbReference>
<comment type="subunit">
    <text evidence="4">Homotetramer.</text>
</comment>
<dbReference type="Pfam" id="PF00701">
    <property type="entry name" value="DHDPS"/>
    <property type="match status" value="1"/>
</dbReference>
<dbReference type="AlphaFoldDB" id="A0ABD2VW42"/>
<keyword evidence="15" id="KW-1185">Reference proteome</keyword>
<evidence type="ECO:0000256" key="5">
    <source>
        <dbReference type="ARBA" id="ARBA00012911"/>
    </source>
</evidence>
<evidence type="ECO:0000313" key="15">
    <source>
        <dbReference type="Proteomes" id="UP001627154"/>
    </source>
</evidence>
<feature type="binding site" evidence="13">
    <location>
        <position position="217"/>
    </location>
    <ligand>
        <name>pyruvate</name>
        <dbReference type="ChEBI" id="CHEBI:15361"/>
    </ligand>
</feature>
<evidence type="ECO:0000313" key="14">
    <source>
        <dbReference type="EMBL" id="KAL3384642.1"/>
    </source>
</evidence>
<proteinExistence type="inferred from homology"/>
<comment type="similarity">
    <text evidence="3">Belongs to the DapA family. NanA subfamily.</text>
</comment>
<keyword evidence="6" id="KW-0963">Cytoplasm</keyword>
<reference evidence="14 15" key="1">
    <citation type="journal article" date="2024" name="bioRxiv">
        <title>A reference genome for Trichogramma kaykai: A tiny desert-dwelling parasitoid wasp with competing sex-ratio distorters.</title>
        <authorList>
            <person name="Culotta J."/>
            <person name="Lindsey A.R."/>
        </authorList>
    </citation>
    <scope>NUCLEOTIDE SEQUENCE [LARGE SCALE GENOMIC DNA]</scope>
    <source>
        <strain evidence="14 15">KSX58</strain>
    </source>
</reference>
<dbReference type="SMART" id="SM01130">
    <property type="entry name" value="DHDPS"/>
    <property type="match status" value="1"/>
</dbReference>
<dbReference type="Proteomes" id="UP001627154">
    <property type="component" value="Unassembled WGS sequence"/>
</dbReference>
<dbReference type="PANTHER" id="PTHR12128:SF21">
    <property type="entry name" value="N-ACETYLNEURAMINATE LYASE"/>
    <property type="match status" value="1"/>
</dbReference>
<evidence type="ECO:0000256" key="10">
    <source>
        <dbReference type="ARBA" id="ARBA00044906"/>
    </source>
</evidence>
<dbReference type="GO" id="GO:0005737">
    <property type="term" value="C:cytoplasm"/>
    <property type="evidence" value="ECO:0007669"/>
    <property type="project" value="UniProtKB-SubCell"/>
</dbReference>
<evidence type="ECO:0000256" key="6">
    <source>
        <dbReference type="ARBA" id="ARBA00022490"/>
    </source>
</evidence>
<dbReference type="Gene3D" id="3.20.20.70">
    <property type="entry name" value="Aldolase class I"/>
    <property type="match status" value="1"/>
</dbReference>
<comment type="subcellular location">
    <subcellularLocation>
        <location evidence="1">Cytoplasm</location>
    </subcellularLocation>
</comment>
<organism evidence="14 15">
    <name type="scientific">Trichogramma kaykai</name>
    <dbReference type="NCBI Taxonomy" id="54128"/>
    <lineage>
        <taxon>Eukaryota</taxon>
        <taxon>Metazoa</taxon>
        <taxon>Ecdysozoa</taxon>
        <taxon>Arthropoda</taxon>
        <taxon>Hexapoda</taxon>
        <taxon>Insecta</taxon>
        <taxon>Pterygota</taxon>
        <taxon>Neoptera</taxon>
        <taxon>Endopterygota</taxon>
        <taxon>Hymenoptera</taxon>
        <taxon>Apocrita</taxon>
        <taxon>Proctotrupomorpha</taxon>
        <taxon>Chalcidoidea</taxon>
        <taxon>Trichogrammatidae</taxon>
        <taxon>Trichogramma</taxon>
    </lineage>
</organism>
<dbReference type="PIRSF" id="PIRSF001365">
    <property type="entry name" value="DHDPS"/>
    <property type="match status" value="1"/>
</dbReference>
<protein>
    <recommendedName>
        <fullName evidence="5">N-acetylneuraminate lyase</fullName>
        <ecNumber evidence="5">4.1.3.3</ecNumber>
    </recommendedName>
</protein>
<feature type="active site" description="Proton donor/acceptor" evidence="12">
    <location>
        <position position="149"/>
    </location>
</feature>
<dbReference type="PROSITE" id="PS00665">
    <property type="entry name" value="DHDPS_1"/>
    <property type="match status" value="1"/>
</dbReference>
<evidence type="ECO:0000256" key="3">
    <source>
        <dbReference type="ARBA" id="ARBA00006324"/>
    </source>
</evidence>
<dbReference type="EMBL" id="JBJJXI010000170">
    <property type="protein sequence ID" value="KAL3384642.1"/>
    <property type="molecule type" value="Genomic_DNA"/>
</dbReference>
<gene>
    <name evidence="14" type="ORF">TKK_019731</name>
</gene>